<evidence type="ECO:0000313" key="3">
    <source>
        <dbReference type="WBParaSite" id="EN70_4109"/>
    </source>
</evidence>
<sequence>MKYAEFMENIAVGAEYYASSRRKRFTRRQRRNLTDGICGERTSRSTSALNKVHKIEYTTSSSDSDNIREQRKRSNQLATTRKRGQSTTARGVTSPAEAAFLSLRQNYVYSSLLTRSTTEICCKSTSTRVSTSNEPVDTFHKFKGPAARKAHRRTLRYKLNLFANNQLETKAGSQAGLDIHTNNTQPEKDTRIRRSMSVRELNGTMIDFTNQDSVTRWTSQILAEIDSLPSSSFDLTGQPTSQSSPFISTGTSAAITDIISSITDTNISSPNNPECDPLERNIQSPLENDSNISFEMGVMNSTLSAQSHDNKSQSGYWTQKIASKSSPSRFAKFQKRNSLKKHRETKEARKINALENDITKIGDFESYFPMSPIIGADIWHQSADIPETSCTAQIVLTARPSNRRKQSAHAVVISAPKNPKRSEEVHFLSPRFGSNNDRANLQNHINPKNKSSNNESSRLWRFLSRKKYSSFKKYLKLHQKNAPTIEIISDTEVSGFGTGDLPVFTSVENHFSECNSEPKWKNSEIESNDGLPVPRTSLPLTMDMKPYQRFSRMPNSVHGQLSGYTTSNDMQWRRNIDGANAKNSSDVRVGNRTCFSMESIDLAKESATYDRLKFLGETKKIQLVDETPSSLTVWKRRVSCVCVSSLLLTYDELSSSIVGV</sequence>
<feature type="region of interest" description="Disordered" evidence="1">
    <location>
        <begin position="431"/>
        <end position="456"/>
    </location>
</feature>
<feature type="region of interest" description="Disordered" evidence="1">
    <location>
        <begin position="518"/>
        <end position="537"/>
    </location>
</feature>
<evidence type="ECO:0000313" key="2">
    <source>
        <dbReference type="Proteomes" id="UP000095285"/>
    </source>
</evidence>
<proteinExistence type="predicted"/>
<reference evidence="2" key="1">
    <citation type="submission" date="2012-04" db="EMBL/GenBank/DDBJ databases">
        <title>The Genome Sequence of Loa loa.</title>
        <authorList>
            <consortium name="The Broad Institute Genome Sequencing Platform"/>
            <consortium name="Broad Institute Genome Sequencing Center for Infectious Disease"/>
            <person name="Nutman T.B."/>
            <person name="Fink D.L."/>
            <person name="Russ C."/>
            <person name="Young S."/>
            <person name="Zeng Q."/>
            <person name="Gargeya S."/>
            <person name="Alvarado L."/>
            <person name="Berlin A."/>
            <person name="Chapman S.B."/>
            <person name="Chen Z."/>
            <person name="Freedman E."/>
            <person name="Gellesch M."/>
            <person name="Goldberg J."/>
            <person name="Griggs A."/>
            <person name="Gujja S."/>
            <person name="Heilman E.R."/>
            <person name="Heiman D."/>
            <person name="Howarth C."/>
            <person name="Mehta T."/>
            <person name="Neiman D."/>
            <person name="Pearson M."/>
            <person name="Roberts A."/>
            <person name="Saif S."/>
            <person name="Shea T."/>
            <person name="Shenoy N."/>
            <person name="Sisk P."/>
            <person name="Stolte C."/>
            <person name="Sykes S."/>
            <person name="White J."/>
            <person name="Yandava C."/>
            <person name="Haas B."/>
            <person name="Henn M.R."/>
            <person name="Nusbaum C."/>
            <person name="Birren B."/>
        </authorList>
    </citation>
    <scope>NUCLEOTIDE SEQUENCE [LARGE SCALE GENOMIC DNA]</scope>
</reference>
<protein>
    <submittedName>
        <fullName evidence="3">Non-specific serine/threonine protein kinase</fullName>
    </submittedName>
</protein>
<evidence type="ECO:0000256" key="1">
    <source>
        <dbReference type="SAM" id="MobiDB-lite"/>
    </source>
</evidence>
<dbReference type="Proteomes" id="UP000095285">
    <property type="component" value="Unassembled WGS sequence"/>
</dbReference>
<keyword evidence="2" id="KW-1185">Reference proteome</keyword>
<dbReference type="STRING" id="7209.A0A1I7VM69"/>
<dbReference type="AlphaFoldDB" id="A0A1I7VM69"/>
<organism evidence="2 3">
    <name type="scientific">Loa loa</name>
    <name type="common">Eye worm</name>
    <name type="synonym">Filaria loa</name>
    <dbReference type="NCBI Taxonomy" id="7209"/>
    <lineage>
        <taxon>Eukaryota</taxon>
        <taxon>Metazoa</taxon>
        <taxon>Ecdysozoa</taxon>
        <taxon>Nematoda</taxon>
        <taxon>Chromadorea</taxon>
        <taxon>Rhabditida</taxon>
        <taxon>Spirurina</taxon>
        <taxon>Spiruromorpha</taxon>
        <taxon>Filarioidea</taxon>
        <taxon>Onchocercidae</taxon>
        <taxon>Loa</taxon>
    </lineage>
</organism>
<feature type="compositionally biased region" description="Low complexity" evidence="1">
    <location>
        <begin position="446"/>
        <end position="456"/>
    </location>
</feature>
<feature type="compositionally biased region" description="Polar residues" evidence="1">
    <location>
        <begin position="432"/>
        <end position="445"/>
    </location>
</feature>
<name>A0A1I7VM69_LOALO</name>
<reference evidence="3" key="2">
    <citation type="submission" date="2016-11" db="UniProtKB">
        <authorList>
            <consortium name="WormBaseParasite"/>
        </authorList>
    </citation>
    <scope>IDENTIFICATION</scope>
</reference>
<feature type="compositionally biased region" description="Basic residues" evidence="1">
    <location>
        <begin position="70"/>
        <end position="84"/>
    </location>
</feature>
<dbReference type="WBParaSite" id="EN70_4109">
    <property type="protein sequence ID" value="EN70_4109"/>
    <property type="gene ID" value="EN70_4109"/>
</dbReference>
<accession>A0A1I7VM69</accession>
<feature type="region of interest" description="Disordered" evidence="1">
    <location>
        <begin position="59"/>
        <end position="92"/>
    </location>
</feature>